<reference evidence="2" key="1">
    <citation type="submission" date="2019-07" db="EMBL/GenBank/DDBJ databases">
        <authorList>
            <person name="Dittberner H."/>
        </authorList>
    </citation>
    <scope>NUCLEOTIDE SEQUENCE [LARGE SCALE GENOMIC DNA]</scope>
</reference>
<gene>
    <name evidence="2" type="ORF">ANE_LOCUS26531</name>
</gene>
<sequence>MPANTKMNITYPHYVVSNTLISVGIDHVPYLGKPTRRSANRPMKLGIGHRIAGER</sequence>
<keyword evidence="3" id="KW-1185">Reference proteome</keyword>
<dbReference type="EMBL" id="CABITT030000008">
    <property type="protein sequence ID" value="VVB16087.1"/>
    <property type="molecule type" value="Genomic_DNA"/>
</dbReference>
<proteinExistence type="predicted"/>
<comment type="caution">
    <text evidence="2">The sequence shown here is derived from an EMBL/GenBank/DDBJ whole genome shotgun (WGS) entry which is preliminary data.</text>
</comment>
<protein>
    <submittedName>
        <fullName evidence="2">Uncharacterized protein</fullName>
    </submittedName>
</protein>
<accession>A0A565CR37</accession>
<evidence type="ECO:0000313" key="3">
    <source>
        <dbReference type="Proteomes" id="UP000489600"/>
    </source>
</evidence>
<organism evidence="2 3">
    <name type="scientific">Arabis nemorensis</name>
    <dbReference type="NCBI Taxonomy" id="586526"/>
    <lineage>
        <taxon>Eukaryota</taxon>
        <taxon>Viridiplantae</taxon>
        <taxon>Streptophyta</taxon>
        <taxon>Embryophyta</taxon>
        <taxon>Tracheophyta</taxon>
        <taxon>Spermatophyta</taxon>
        <taxon>Magnoliopsida</taxon>
        <taxon>eudicotyledons</taxon>
        <taxon>Gunneridae</taxon>
        <taxon>Pentapetalae</taxon>
        <taxon>rosids</taxon>
        <taxon>malvids</taxon>
        <taxon>Brassicales</taxon>
        <taxon>Brassicaceae</taxon>
        <taxon>Arabideae</taxon>
        <taxon>Arabis</taxon>
    </lineage>
</organism>
<evidence type="ECO:0000313" key="2">
    <source>
        <dbReference type="EMBL" id="VVB16087.1"/>
    </source>
</evidence>
<dbReference type="AlphaFoldDB" id="A0A565CR37"/>
<dbReference type="Proteomes" id="UP000489600">
    <property type="component" value="Unassembled WGS sequence"/>
</dbReference>
<feature type="region of interest" description="Disordered" evidence="1">
    <location>
        <begin position="32"/>
        <end position="55"/>
    </location>
</feature>
<name>A0A565CR37_9BRAS</name>
<evidence type="ECO:0000256" key="1">
    <source>
        <dbReference type="SAM" id="MobiDB-lite"/>
    </source>
</evidence>